<dbReference type="PROSITE" id="PS50006">
    <property type="entry name" value="FHA_DOMAIN"/>
    <property type="match status" value="1"/>
</dbReference>
<feature type="region of interest" description="Disordered" evidence="1">
    <location>
        <begin position="1"/>
        <end position="32"/>
    </location>
</feature>
<reference evidence="3 4" key="1">
    <citation type="journal article" date="2024" name="Nat. Commun.">
        <title>Phylogenomics reveals the evolutionary origins of lichenization in chlorophyte algae.</title>
        <authorList>
            <person name="Puginier C."/>
            <person name="Libourel C."/>
            <person name="Otte J."/>
            <person name="Skaloud P."/>
            <person name="Haon M."/>
            <person name="Grisel S."/>
            <person name="Petersen M."/>
            <person name="Berrin J.G."/>
            <person name="Delaux P.M."/>
            <person name="Dal Grande F."/>
            <person name="Keller J."/>
        </authorList>
    </citation>
    <scope>NUCLEOTIDE SEQUENCE [LARGE SCALE GENOMIC DNA]</scope>
    <source>
        <strain evidence="3 4">SAG 2043</strain>
    </source>
</reference>
<dbReference type="InterPro" id="IPR050923">
    <property type="entry name" value="Cell_Proc_Reg/RNA_Proc"/>
</dbReference>
<dbReference type="Pfam" id="PF00498">
    <property type="entry name" value="FHA"/>
    <property type="match status" value="1"/>
</dbReference>
<keyword evidence="4" id="KW-1185">Reference proteome</keyword>
<dbReference type="SMART" id="SM00240">
    <property type="entry name" value="FHA"/>
    <property type="match status" value="1"/>
</dbReference>
<feature type="domain" description="FHA" evidence="2">
    <location>
        <begin position="52"/>
        <end position="101"/>
    </location>
</feature>
<dbReference type="SUPFAM" id="SSF49879">
    <property type="entry name" value="SMAD/FHA domain"/>
    <property type="match status" value="1"/>
</dbReference>
<dbReference type="Gene3D" id="2.60.200.20">
    <property type="match status" value="1"/>
</dbReference>
<dbReference type="InterPro" id="IPR000253">
    <property type="entry name" value="FHA_dom"/>
</dbReference>
<dbReference type="PANTHER" id="PTHR23308">
    <property type="entry name" value="NUCLEAR INHIBITOR OF PROTEIN PHOSPHATASE-1"/>
    <property type="match status" value="1"/>
</dbReference>
<dbReference type="AlphaFoldDB" id="A0AAW1PXS6"/>
<name>A0AAW1PXS6_9CHLO</name>
<evidence type="ECO:0000256" key="1">
    <source>
        <dbReference type="SAM" id="MobiDB-lite"/>
    </source>
</evidence>
<protein>
    <recommendedName>
        <fullName evidence="2">FHA domain-containing protein</fullName>
    </recommendedName>
</protein>
<gene>
    <name evidence="3" type="ORF">WJX72_004858</name>
</gene>
<dbReference type="EMBL" id="JALJOR010000008">
    <property type="protein sequence ID" value="KAK9812862.1"/>
    <property type="molecule type" value="Genomic_DNA"/>
</dbReference>
<evidence type="ECO:0000313" key="3">
    <source>
        <dbReference type="EMBL" id="KAK9812862.1"/>
    </source>
</evidence>
<dbReference type="InterPro" id="IPR008984">
    <property type="entry name" value="SMAD_FHA_dom_sf"/>
</dbReference>
<feature type="compositionally biased region" description="Basic and acidic residues" evidence="1">
    <location>
        <begin position="1"/>
        <end position="31"/>
    </location>
</feature>
<accession>A0AAW1PXS6</accession>
<organism evidence="3 4">
    <name type="scientific">[Myrmecia] bisecta</name>
    <dbReference type="NCBI Taxonomy" id="41462"/>
    <lineage>
        <taxon>Eukaryota</taxon>
        <taxon>Viridiplantae</taxon>
        <taxon>Chlorophyta</taxon>
        <taxon>core chlorophytes</taxon>
        <taxon>Trebouxiophyceae</taxon>
        <taxon>Trebouxiales</taxon>
        <taxon>Trebouxiaceae</taxon>
        <taxon>Myrmecia</taxon>
    </lineage>
</organism>
<proteinExistence type="predicted"/>
<sequence length="179" mass="19454">MEQENEPARANEVERGQQPQEEKPKGPDTIRLEAIAGPCTGSSYSKPGLQQLTVGRTRVSKLHIKDPSVSERHARISWNGEAWEVEDLGSSNGTLVNGSKLEGGGPAVTLKDGDVIQFGEESQLRVEITPVPNESVTVEEFLEAECHRLVQRLRGRAEQLANKLGADWAAEKAAMLACA</sequence>
<evidence type="ECO:0000259" key="2">
    <source>
        <dbReference type="PROSITE" id="PS50006"/>
    </source>
</evidence>
<comment type="caution">
    <text evidence="3">The sequence shown here is derived from an EMBL/GenBank/DDBJ whole genome shotgun (WGS) entry which is preliminary data.</text>
</comment>
<dbReference type="Proteomes" id="UP001489004">
    <property type="component" value="Unassembled WGS sequence"/>
</dbReference>
<evidence type="ECO:0000313" key="4">
    <source>
        <dbReference type="Proteomes" id="UP001489004"/>
    </source>
</evidence>